<protein>
    <submittedName>
        <fullName evidence="2">Uncharacterized protein</fullName>
    </submittedName>
</protein>
<comment type="caution">
    <text evidence="2">The sequence shown here is derived from an EMBL/GenBank/DDBJ whole genome shotgun (WGS) entry which is preliminary data.</text>
</comment>
<name>A0A1H0K6Z8_9BACT</name>
<organism evidence="2 3">
    <name type="scientific">Prevotella communis</name>
    <dbReference type="NCBI Taxonomy" id="2913614"/>
    <lineage>
        <taxon>Bacteria</taxon>
        <taxon>Pseudomonadati</taxon>
        <taxon>Bacteroidota</taxon>
        <taxon>Bacteroidia</taxon>
        <taxon>Bacteroidales</taxon>
        <taxon>Prevotellaceae</taxon>
        <taxon>Prevotella</taxon>
    </lineage>
</organism>
<keyword evidence="1" id="KW-0472">Membrane</keyword>
<feature type="transmembrane region" description="Helical" evidence="1">
    <location>
        <begin position="12"/>
        <end position="33"/>
    </location>
</feature>
<feature type="non-terminal residue" evidence="2">
    <location>
        <position position="35"/>
    </location>
</feature>
<dbReference type="AlphaFoldDB" id="A0A1H0K6Z8"/>
<proteinExistence type="predicted"/>
<gene>
    <name evidence="2" type="ORF">SAMN04487900_12349</name>
</gene>
<accession>A0A1H0K6Z8</accession>
<keyword evidence="1" id="KW-0812">Transmembrane</keyword>
<sequence>MLSEFHNNNQCMAFIVCGDVFLMFTGAVALALLSS</sequence>
<dbReference type="EMBL" id="FNIW01000023">
    <property type="protein sequence ID" value="SDO51562.1"/>
    <property type="molecule type" value="Genomic_DNA"/>
</dbReference>
<evidence type="ECO:0000256" key="1">
    <source>
        <dbReference type="SAM" id="Phobius"/>
    </source>
</evidence>
<keyword evidence="1" id="KW-1133">Transmembrane helix</keyword>
<evidence type="ECO:0000313" key="2">
    <source>
        <dbReference type="EMBL" id="SDO51562.1"/>
    </source>
</evidence>
<reference evidence="3" key="1">
    <citation type="submission" date="2016-10" db="EMBL/GenBank/DDBJ databases">
        <authorList>
            <person name="de Groot N.N."/>
        </authorList>
    </citation>
    <scope>NUCLEOTIDE SEQUENCE [LARGE SCALE GENOMIC DNA]</scope>
    <source>
        <strain evidence="3">BP1-145</strain>
    </source>
</reference>
<evidence type="ECO:0000313" key="3">
    <source>
        <dbReference type="Proteomes" id="UP000199134"/>
    </source>
</evidence>
<dbReference type="Proteomes" id="UP000199134">
    <property type="component" value="Unassembled WGS sequence"/>
</dbReference>